<accession>A0A849SX00</accession>
<evidence type="ECO:0000313" key="1">
    <source>
        <dbReference type="EMBL" id="NOT33669.1"/>
    </source>
</evidence>
<dbReference type="Proteomes" id="UP000580839">
    <property type="component" value="Unassembled WGS sequence"/>
</dbReference>
<proteinExistence type="predicted"/>
<comment type="caution">
    <text evidence="1">The sequence shown here is derived from an EMBL/GenBank/DDBJ whole genome shotgun (WGS) entry which is preliminary data.</text>
</comment>
<evidence type="ECO:0000313" key="2">
    <source>
        <dbReference type="Proteomes" id="UP000580839"/>
    </source>
</evidence>
<protein>
    <submittedName>
        <fullName evidence="1">Uncharacterized protein</fullName>
    </submittedName>
</protein>
<gene>
    <name evidence="1" type="ORF">HOP12_05795</name>
</gene>
<dbReference type="EMBL" id="JABFRW010000062">
    <property type="protein sequence ID" value="NOT33669.1"/>
    <property type="molecule type" value="Genomic_DNA"/>
</dbReference>
<dbReference type="AlphaFoldDB" id="A0A849SX00"/>
<dbReference type="PROSITE" id="PS51257">
    <property type="entry name" value="PROKAR_LIPOPROTEIN"/>
    <property type="match status" value="1"/>
</dbReference>
<sequence length="136" mass="14557">MIQDLQRLTRTLRCAIPLFLLFAATTLLLTSAGCSTRERTTAPPTVELVPITTGTLTALRDDRPVDGGVDLTIEVGPGVTDQWRVPSVFMKPPDPAVVAMHSVVNAARIGDRLRATGARDTDGALRVATLEILPGR</sequence>
<reference evidence="1 2" key="1">
    <citation type="submission" date="2020-04" db="EMBL/GenBank/DDBJ databases">
        <title>Metagenomic profiling of ammonia- and methane-oxidizing microorganisms in a Dutch drinking water treatment plant.</title>
        <authorList>
            <person name="Poghosyan L."/>
            <person name="Leucker S."/>
        </authorList>
    </citation>
    <scope>NUCLEOTIDE SEQUENCE [LARGE SCALE GENOMIC DNA]</scope>
    <source>
        <strain evidence="1">S-RSF-IL-03</strain>
    </source>
</reference>
<name>A0A849SX00_UNCEI</name>
<organism evidence="1 2">
    <name type="scientific">Eiseniibacteriota bacterium</name>
    <dbReference type="NCBI Taxonomy" id="2212470"/>
    <lineage>
        <taxon>Bacteria</taxon>
        <taxon>Candidatus Eiseniibacteriota</taxon>
    </lineage>
</organism>